<protein>
    <submittedName>
        <fullName evidence="1">Uncharacterized protein</fullName>
    </submittedName>
</protein>
<name>A0ABT4RGL2_9ACTN</name>
<dbReference type="Proteomes" id="UP001147700">
    <property type="component" value="Unassembled WGS sequence"/>
</dbReference>
<sequence>MLPRNGEVCALATPRRTAERACLPLDRTGEQCLRVILARSDAARAYVADFSRTVELSLVLAAADPFDIGPEVVALPSPDAAPAAGQVGVWLQGGSRAVAVLDSAGVRRFARVDGGVFSTNVEAFVDIADLTLF</sequence>
<evidence type="ECO:0000313" key="1">
    <source>
        <dbReference type="EMBL" id="MDA0137440.1"/>
    </source>
</evidence>
<keyword evidence="2" id="KW-1185">Reference proteome</keyword>
<proteinExistence type="predicted"/>
<reference evidence="1" key="1">
    <citation type="submission" date="2022-10" db="EMBL/GenBank/DDBJ databases">
        <title>The WGS of Solirubrobacter sp. CPCC 204708.</title>
        <authorList>
            <person name="Jiang Z."/>
        </authorList>
    </citation>
    <scope>NUCLEOTIDE SEQUENCE</scope>
    <source>
        <strain evidence="1">CPCC 204708</strain>
    </source>
</reference>
<comment type="caution">
    <text evidence="1">The sequence shown here is derived from an EMBL/GenBank/DDBJ whole genome shotgun (WGS) entry which is preliminary data.</text>
</comment>
<dbReference type="RefSeq" id="WP_202955768.1">
    <property type="nucleotide sequence ID" value="NZ_JAPCID010000009.1"/>
</dbReference>
<accession>A0ABT4RGL2</accession>
<organism evidence="1 2">
    <name type="scientific">Solirubrobacter deserti</name>
    <dbReference type="NCBI Taxonomy" id="2282478"/>
    <lineage>
        <taxon>Bacteria</taxon>
        <taxon>Bacillati</taxon>
        <taxon>Actinomycetota</taxon>
        <taxon>Thermoleophilia</taxon>
        <taxon>Solirubrobacterales</taxon>
        <taxon>Solirubrobacteraceae</taxon>
        <taxon>Solirubrobacter</taxon>
    </lineage>
</organism>
<gene>
    <name evidence="1" type="ORF">OJ962_08040</name>
</gene>
<evidence type="ECO:0000313" key="2">
    <source>
        <dbReference type="Proteomes" id="UP001147700"/>
    </source>
</evidence>
<dbReference type="EMBL" id="JAPCID010000009">
    <property type="protein sequence ID" value="MDA0137440.1"/>
    <property type="molecule type" value="Genomic_DNA"/>
</dbReference>